<feature type="transmembrane region" description="Helical" evidence="8">
    <location>
        <begin position="100"/>
        <end position="119"/>
    </location>
</feature>
<feature type="domain" description="ABC transmembrane type-1" evidence="10">
    <location>
        <begin position="372"/>
        <end position="570"/>
    </location>
</feature>
<evidence type="ECO:0000256" key="6">
    <source>
        <dbReference type="ARBA" id="ARBA00022989"/>
    </source>
</evidence>
<dbReference type="Proteomes" id="UP000830236">
    <property type="component" value="Chromosome"/>
</dbReference>
<dbReference type="PANTHER" id="PTHR43357:SF4">
    <property type="entry name" value="INNER MEMBRANE ABC TRANSPORTER PERMEASE PROTEIN YDCV"/>
    <property type="match status" value="1"/>
</dbReference>
<reference evidence="11" key="1">
    <citation type="submission" date="2022-05" db="EMBL/GenBank/DDBJ databases">
        <title>Using nanopore sequencing to obtain complete genomes from saliva samples.</title>
        <authorList>
            <person name="Baker J.L."/>
        </authorList>
    </citation>
    <scope>NUCLEOTIDE SEQUENCE</scope>
    <source>
        <strain evidence="11">JCVI-JB-Ag32</strain>
    </source>
</reference>
<feature type="domain" description="ABC transmembrane type-1" evidence="10">
    <location>
        <begin position="93"/>
        <end position="288"/>
    </location>
</feature>
<feature type="transmembrane region" description="Helical" evidence="8">
    <location>
        <begin position="165"/>
        <end position="183"/>
    </location>
</feature>
<feature type="transmembrane region" description="Helical" evidence="8">
    <location>
        <begin position="317"/>
        <end position="338"/>
    </location>
</feature>
<keyword evidence="6 8" id="KW-1133">Transmembrane helix</keyword>
<evidence type="ECO:0000259" key="10">
    <source>
        <dbReference type="PROSITE" id="PS50928"/>
    </source>
</evidence>
<evidence type="ECO:0000256" key="4">
    <source>
        <dbReference type="ARBA" id="ARBA00022519"/>
    </source>
</evidence>
<evidence type="ECO:0000256" key="3">
    <source>
        <dbReference type="ARBA" id="ARBA00022475"/>
    </source>
</evidence>
<evidence type="ECO:0000313" key="11">
    <source>
        <dbReference type="EMBL" id="UQF79826.1"/>
    </source>
</evidence>
<comment type="similarity">
    <text evidence="8">Belongs to the binding-protein-dependent transport system permease family.</text>
</comment>
<feature type="transmembrane region" description="Helical" evidence="8">
    <location>
        <begin position="131"/>
        <end position="153"/>
    </location>
</feature>
<comment type="subcellular location">
    <subcellularLocation>
        <location evidence="1">Cell inner membrane</location>
        <topology evidence="1">Multi-pass membrane protein</topology>
    </subcellularLocation>
    <subcellularLocation>
        <location evidence="8">Cell membrane</location>
        <topology evidence="8">Multi-pass membrane protein</topology>
    </subcellularLocation>
</comment>
<evidence type="ECO:0000256" key="9">
    <source>
        <dbReference type="SAM" id="MobiDB-lite"/>
    </source>
</evidence>
<dbReference type="EMBL" id="CP097095">
    <property type="protein sequence ID" value="UQF79826.1"/>
    <property type="molecule type" value="Genomic_DNA"/>
</dbReference>
<dbReference type="Pfam" id="PF00528">
    <property type="entry name" value="BPD_transp_1"/>
    <property type="match status" value="1"/>
</dbReference>
<dbReference type="CDD" id="cd06261">
    <property type="entry name" value="TM_PBP2"/>
    <property type="match status" value="2"/>
</dbReference>
<dbReference type="PROSITE" id="PS50928">
    <property type="entry name" value="ABC_TM1"/>
    <property type="match status" value="2"/>
</dbReference>
<keyword evidence="7 8" id="KW-0472">Membrane</keyword>
<evidence type="ECO:0000256" key="2">
    <source>
        <dbReference type="ARBA" id="ARBA00022448"/>
    </source>
</evidence>
<feature type="compositionally biased region" description="Basic residues" evidence="9">
    <location>
        <begin position="578"/>
        <end position="589"/>
    </location>
</feature>
<feature type="transmembrane region" description="Helical" evidence="8">
    <location>
        <begin position="220"/>
        <end position="247"/>
    </location>
</feature>
<organism evidence="11 12">
    <name type="scientific">Actinomyces graevenitzii</name>
    <dbReference type="NCBI Taxonomy" id="55565"/>
    <lineage>
        <taxon>Bacteria</taxon>
        <taxon>Bacillati</taxon>
        <taxon>Actinomycetota</taxon>
        <taxon>Actinomycetes</taxon>
        <taxon>Actinomycetales</taxon>
        <taxon>Actinomycetaceae</taxon>
        <taxon>Actinomyces</taxon>
    </lineage>
</organism>
<keyword evidence="3" id="KW-1003">Cell membrane</keyword>
<dbReference type="AlphaFoldDB" id="A0A9E7AHS7"/>
<evidence type="ECO:0000313" key="12">
    <source>
        <dbReference type="Proteomes" id="UP000830236"/>
    </source>
</evidence>
<feature type="transmembrane region" description="Helical" evidence="8">
    <location>
        <begin position="409"/>
        <end position="434"/>
    </location>
</feature>
<keyword evidence="2 8" id="KW-0813">Transport</keyword>
<feature type="transmembrane region" description="Helical" evidence="8">
    <location>
        <begin position="267"/>
        <end position="288"/>
    </location>
</feature>
<dbReference type="Gene3D" id="1.10.3720.10">
    <property type="entry name" value="MetI-like"/>
    <property type="match status" value="2"/>
</dbReference>
<dbReference type="SUPFAM" id="SSF161098">
    <property type="entry name" value="MetI-like"/>
    <property type="match status" value="2"/>
</dbReference>
<dbReference type="GO" id="GO:0055085">
    <property type="term" value="P:transmembrane transport"/>
    <property type="evidence" value="ECO:0007669"/>
    <property type="project" value="InterPro"/>
</dbReference>
<accession>A0A9E7AHS7</accession>
<evidence type="ECO:0000256" key="1">
    <source>
        <dbReference type="ARBA" id="ARBA00004429"/>
    </source>
</evidence>
<sequence>MSGTPEKIQSGDRHAGTQRIAGESVGTQRIGPRITFSQKLAWSLAIALPLGFLGLFFAWPVASLVMRGLLDNGRLDLAGVGEVFLRERTSRVVGQTLYQAAWATGVSALAALPGAHLLYRRRFVGVGLLKALVIVPFVLPSVAVGVAFHSLLTKGGWLESLGLDGTSQAVIAAMVFFNYGFMLRQVGSFWAQLDPRPAQAAASLGAGPARVFFTITLPRLAPMIAAAASVTFLYCCTAYGVVLVLGGRGVSTIETEIYVLTAQFLDLRGAAVLSVAQIVLVAACLLVAERARRRFGARSDWVGQVPASALTWRDLPAIAVTTALIGGLLVAPIASLLVRSFKRSGEWTLANYLELFNPQATPALLVSVEQAAWFSLRTALTAGAIALVVGVCIAVVVSRQPRSTWAKRGLVWLDGFFMLPLGVSAVTVGFGFLITLARPPLALTKSWWIVPLAQAVVAVPLVVRTLVPALRGIDPRQREAAASLGAGPGRVIRSVDGPVLWRSGGLAAGFALATSLGEFGATSFLARPQSPTLPVVVAQLISRPGAVNQGMAIAGAVVLALGSASIMLICEYLQGRATTRRPGSRKPGTRKPGVGVKNSASAKGMVGQKTASSHRPGVGRKRTTSAINKD</sequence>
<name>A0A9E7AHS7_9ACTO</name>
<evidence type="ECO:0000256" key="8">
    <source>
        <dbReference type="RuleBase" id="RU363032"/>
    </source>
</evidence>
<feature type="transmembrane region" description="Helical" evidence="8">
    <location>
        <begin position="546"/>
        <end position="570"/>
    </location>
</feature>
<dbReference type="InterPro" id="IPR035906">
    <property type="entry name" value="MetI-like_sf"/>
</dbReference>
<keyword evidence="4" id="KW-0997">Cell inner membrane</keyword>
<dbReference type="PANTHER" id="PTHR43357">
    <property type="entry name" value="INNER MEMBRANE ABC TRANSPORTER PERMEASE PROTEIN YDCV"/>
    <property type="match status" value="1"/>
</dbReference>
<dbReference type="GO" id="GO:0005886">
    <property type="term" value="C:plasma membrane"/>
    <property type="evidence" value="ECO:0007669"/>
    <property type="project" value="UniProtKB-SubCell"/>
</dbReference>
<proteinExistence type="inferred from homology"/>
<dbReference type="KEGG" id="agh:M3I41_00665"/>
<feature type="transmembrane region" description="Helical" evidence="8">
    <location>
        <begin position="446"/>
        <end position="467"/>
    </location>
</feature>
<evidence type="ECO:0000256" key="5">
    <source>
        <dbReference type="ARBA" id="ARBA00022692"/>
    </source>
</evidence>
<evidence type="ECO:0000256" key="7">
    <source>
        <dbReference type="ARBA" id="ARBA00023136"/>
    </source>
</evidence>
<protein>
    <submittedName>
        <fullName evidence="11">Iron ABC transporter permease</fullName>
    </submittedName>
</protein>
<dbReference type="InterPro" id="IPR000515">
    <property type="entry name" value="MetI-like"/>
</dbReference>
<feature type="transmembrane region" description="Helical" evidence="8">
    <location>
        <begin position="374"/>
        <end position="397"/>
    </location>
</feature>
<keyword evidence="5 8" id="KW-0812">Transmembrane</keyword>
<feature type="transmembrane region" description="Helical" evidence="8">
    <location>
        <begin position="499"/>
        <end position="526"/>
    </location>
</feature>
<feature type="transmembrane region" description="Helical" evidence="8">
    <location>
        <begin position="40"/>
        <end position="62"/>
    </location>
</feature>
<feature type="region of interest" description="Disordered" evidence="9">
    <location>
        <begin position="577"/>
        <end position="630"/>
    </location>
</feature>
<gene>
    <name evidence="11" type="ORF">M3I41_00665</name>
</gene>